<evidence type="ECO:0000256" key="8">
    <source>
        <dbReference type="ARBA" id="ARBA00023180"/>
    </source>
</evidence>
<keyword evidence="7" id="KW-0472">Membrane</keyword>
<dbReference type="Gene3D" id="1.25.40.10">
    <property type="entry name" value="Tetratricopeptide repeat domain"/>
    <property type="match status" value="4"/>
</dbReference>
<keyword evidence="4" id="KW-0677">Repeat</keyword>
<keyword evidence="3 11" id="KW-0732">Signal</keyword>
<proteinExistence type="inferred from homology"/>
<dbReference type="SMART" id="SM00671">
    <property type="entry name" value="SEL1"/>
    <property type="match status" value="7"/>
</dbReference>
<keyword evidence="6" id="KW-1133">Transmembrane helix</keyword>
<feature type="region of interest" description="Disordered" evidence="10">
    <location>
        <begin position="188"/>
        <end position="207"/>
    </location>
</feature>
<feature type="signal peptide" evidence="11">
    <location>
        <begin position="1"/>
        <end position="25"/>
    </location>
</feature>
<comment type="similarity">
    <text evidence="9">Belongs to the sel-1 family.</text>
</comment>
<gene>
    <name evidence="12" type="ORF">Sradi_0134900</name>
</gene>
<evidence type="ECO:0000313" key="12">
    <source>
        <dbReference type="EMBL" id="KAL0441960.1"/>
    </source>
</evidence>
<comment type="subcellular location">
    <subcellularLocation>
        <location evidence="1">Endoplasmic reticulum membrane</location>
        <topology evidence="1">Single-pass membrane protein</topology>
    </subcellularLocation>
</comment>
<dbReference type="AlphaFoldDB" id="A0AAW2WP98"/>
<dbReference type="GO" id="GO:0005789">
    <property type="term" value="C:endoplasmic reticulum membrane"/>
    <property type="evidence" value="ECO:0007669"/>
    <property type="project" value="UniProtKB-SubCell"/>
</dbReference>
<protein>
    <submittedName>
        <fullName evidence="12">ERAD-associated E3 ubiquitin-protein ligase component HRD3A</fullName>
    </submittedName>
</protein>
<feature type="compositionally biased region" description="Basic and acidic residues" evidence="10">
    <location>
        <begin position="190"/>
        <end position="207"/>
    </location>
</feature>
<evidence type="ECO:0000256" key="2">
    <source>
        <dbReference type="ARBA" id="ARBA00022692"/>
    </source>
</evidence>
<sequence length="821" mass="93060">MLQRGIHHLSCALLLLALLPLPSLARPFVLVFSQDDLSDPAAVPNHPSPAEDVADFDDFPESESKPDSVLDPGSWSPLFEPDLNFKNPNPSDDNEVIYYNGVRKMVEAASRGDFRVMEEAVAEIEAAAAVGQPHGQSVMGFLYSMGIGRERSEGKAFLHHYFAAQGGNMQSKMALAYTYYRQENNNNMNRGEELRKKNKRKREDKEKIWKRRGKMKGRRQRWSNMHDKAVKLYAELAEVAVNSFLISKDSPVIEPIRIHNGAEENKEALRKSRGEEDEDFQILEYQAQKGNAGAMYKIGIFYYFGLRGLRRDHGKALRWFSKAVEKGEARAMELLGEIYARGAGVERNYTKALEWLTLASRQELYSAYNGMGYLYAKEYFEKAADNEEPGGFYNLGVMYLKGLGVKRDLKIATNYFALAANAGQPKAFYQLAKMFHTGVGHKKNLPMATALYKLVAERGPWSSLSRWALEAYLKGDIGKSFLLYSRMAEIGYEVAQSNAAWILDKYGERSMCMGESGLCTDAERHQRVHALWWKASEQGNEHAALLIGDAYYYGRGTERDYDRAAEAYMHAKSQSNAQAMFNLGYMHEHGQGLPLDLHLAKRYYDQALAVDPAAKLPVSLALASLWIRRNYANSFLALILPVLISWMLNYLQGRFLFVMIMLAICSKTDIYWLKALMPYEQKKAFPNFPLSGTELLDVMTELTNIFLKQNFSFVVFAETTELGPHLKHFTLTDYGDPAVLMQGLTKAYSFNIDMIDSLPEVYPKVEAWVEDVIMEEGNATILTLFLCLLTFYLRERQRRHAVAGDMVPPQQPVEQAAPLVM</sequence>
<dbReference type="EMBL" id="JACGWJ010000001">
    <property type="protein sequence ID" value="KAL0441960.1"/>
    <property type="molecule type" value="Genomic_DNA"/>
</dbReference>
<keyword evidence="5" id="KW-0256">Endoplasmic reticulum</keyword>
<evidence type="ECO:0000256" key="4">
    <source>
        <dbReference type="ARBA" id="ARBA00022737"/>
    </source>
</evidence>
<keyword evidence="2" id="KW-0812">Transmembrane</keyword>
<dbReference type="GO" id="GO:0036503">
    <property type="term" value="P:ERAD pathway"/>
    <property type="evidence" value="ECO:0007669"/>
    <property type="project" value="InterPro"/>
</dbReference>
<feature type="region of interest" description="Disordered" evidence="10">
    <location>
        <begin position="40"/>
        <end position="74"/>
    </location>
</feature>
<evidence type="ECO:0000256" key="10">
    <source>
        <dbReference type="SAM" id="MobiDB-lite"/>
    </source>
</evidence>
<dbReference type="FunFam" id="1.25.40.10:FF:001837">
    <property type="entry name" value="ERAD-associated E3 ubiquitin-protein ligase component HRD3A"/>
    <property type="match status" value="1"/>
</dbReference>
<evidence type="ECO:0000256" key="6">
    <source>
        <dbReference type="ARBA" id="ARBA00022989"/>
    </source>
</evidence>
<evidence type="ECO:0000256" key="5">
    <source>
        <dbReference type="ARBA" id="ARBA00022824"/>
    </source>
</evidence>
<organism evidence="12">
    <name type="scientific">Sesamum radiatum</name>
    <name type="common">Black benniseed</name>
    <dbReference type="NCBI Taxonomy" id="300843"/>
    <lineage>
        <taxon>Eukaryota</taxon>
        <taxon>Viridiplantae</taxon>
        <taxon>Streptophyta</taxon>
        <taxon>Embryophyta</taxon>
        <taxon>Tracheophyta</taxon>
        <taxon>Spermatophyta</taxon>
        <taxon>Magnoliopsida</taxon>
        <taxon>eudicotyledons</taxon>
        <taxon>Gunneridae</taxon>
        <taxon>Pentapetalae</taxon>
        <taxon>asterids</taxon>
        <taxon>lamiids</taxon>
        <taxon>Lamiales</taxon>
        <taxon>Pedaliaceae</taxon>
        <taxon>Sesamum</taxon>
    </lineage>
</organism>
<dbReference type="SUPFAM" id="SSF81901">
    <property type="entry name" value="HCP-like"/>
    <property type="match status" value="4"/>
</dbReference>
<dbReference type="InterPro" id="IPR011990">
    <property type="entry name" value="TPR-like_helical_dom_sf"/>
</dbReference>
<evidence type="ECO:0000256" key="9">
    <source>
        <dbReference type="ARBA" id="ARBA00038101"/>
    </source>
</evidence>
<dbReference type="InterPro" id="IPR006597">
    <property type="entry name" value="Sel1-like"/>
</dbReference>
<name>A0AAW2WP98_SESRA</name>
<reference evidence="12" key="1">
    <citation type="submission" date="2020-06" db="EMBL/GenBank/DDBJ databases">
        <authorList>
            <person name="Li T."/>
            <person name="Hu X."/>
            <person name="Zhang T."/>
            <person name="Song X."/>
            <person name="Zhang H."/>
            <person name="Dai N."/>
            <person name="Sheng W."/>
            <person name="Hou X."/>
            <person name="Wei L."/>
        </authorList>
    </citation>
    <scope>NUCLEOTIDE SEQUENCE</scope>
    <source>
        <strain evidence="12">G02</strain>
        <tissue evidence="12">Leaf</tissue>
    </source>
</reference>
<feature type="chain" id="PRO_5043665957" evidence="11">
    <location>
        <begin position="26"/>
        <end position="821"/>
    </location>
</feature>
<evidence type="ECO:0000256" key="11">
    <source>
        <dbReference type="SAM" id="SignalP"/>
    </source>
</evidence>
<comment type="caution">
    <text evidence="12">The sequence shown here is derived from an EMBL/GenBank/DDBJ whole genome shotgun (WGS) entry which is preliminary data.</text>
</comment>
<accession>A0AAW2WP98</accession>
<dbReference type="PANTHER" id="PTHR45084">
    <property type="entry name" value="ERAD-ASSOCIATED E3 UBIQUITIN-PROTEIN LIGASE COMPONENT HRD3A-RELATED"/>
    <property type="match status" value="1"/>
</dbReference>
<keyword evidence="8" id="KW-0325">Glycoprotein</keyword>
<evidence type="ECO:0000256" key="3">
    <source>
        <dbReference type="ARBA" id="ARBA00022729"/>
    </source>
</evidence>
<dbReference type="PANTHER" id="PTHR45084:SF1">
    <property type="entry name" value="ERAD-ASSOCIATED E3 UBIQUITIN-PROTEIN LIGASE COMPONENT HRD3A-RELATED"/>
    <property type="match status" value="1"/>
</dbReference>
<dbReference type="InterPro" id="IPR044623">
    <property type="entry name" value="HRD3"/>
</dbReference>
<evidence type="ECO:0000256" key="1">
    <source>
        <dbReference type="ARBA" id="ARBA00004389"/>
    </source>
</evidence>
<feature type="compositionally biased region" description="Acidic residues" evidence="10">
    <location>
        <begin position="52"/>
        <end position="61"/>
    </location>
</feature>
<dbReference type="Pfam" id="PF08238">
    <property type="entry name" value="Sel1"/>
    <property type="match status" value="8"/>
</dbReference>
<reference evidence="12" key="2">
    <citation type="journal article" date="2024" name="Plant">
        <title>Genomic evolution and insights into agronomic trait innovations of Sesamum species.</title>
        <authorList>
            <person name="Miao H."/>
            <person name="Wang L."/>
            <person name="Qu L."/>
            <person name="Liu H."/>
            <person name="Sun Y."/>
            <person name="Le M."/>
            <person name="Wang Q."/>
            <person name="Wei S."/>
            <person name="Zheng Y."/>
            <person name="Lin W."/>
            <person name="Duan Y."/>
            <person name="Cao H."/>
            <person name="Xiong S."/>
            <person name="Wang X."/>
            <person name="Wei L."/>
            <person name="Li C."/>
            <person name="Ma Q."/>
            <person name="Ju M."/>
            <person name="Zhao R."/>
            <person name="Li G."/>
            <person name="Mu C."/>
            <person name="Tian Q."/>
            <person name="Mei H."/>
            <person name="Zhang T."/>
            <person name="Gao T."/>
            <person name="Zhang H."/>
        </authorList>
    </citation>
    <scope>NUCLEOTIDE SEQUENCE</scope>
    <source>
        <strain evidence="12">G02</strain>
    </source>
</reference>
<evidence type="ECO:0000256" key="7">
    <source>
        <dbReference type="ARBA" id="ARBA00023136"/>
    </source>
</evidence>